<accession>A0AAW0RC95</accession>
<evidence type="ECO:0000256" key="5">
    <source>
        <dbReference type="ARBA" id="ARBA00023136"/>
    </source>
</evidence>
<dbReference type="AlphaFoldDB" id="A0AAW0RC95"/>
<comment type="subcellular location">
    <subcellularLocation>
        <location evidence="1">Membrane</location>
        <topology evidence="1">Multi-pass membrane protein</topology>
    </subcellularLocation>
</comment>
<evidence type="ECO:0000256" key="1">
    <source>
        <dbReference type="ARBA" id="ARBA00004141"/>
    </source>
</evidence>
<dbReference type="Proteomes" id="UP001392437">
    <property type="component" value="Unassembled WGS sequence"/>
</dbReference>
<feature type="compositionally biased region" description="Basic and acidic residues" evidence="6">
    <location>
        <begin position="53"/>
        <end position="67"/>
    </location>
</feature>
<protein>
    <submittedName>
        <fullName evidence="9">Bicyclomycin resistance protein</fullName>
    </submittedName>
</protein>
<reference evidence="9 10" key="1">
    <citation type="submission" date="2023-01" db="EMBL/GenBank/DDBJ databases">
        <title>Analysis of 21 Apiospora genomes using comparative genomics revels a genus with tremendous synthesis potential of carbohydrate active enzymes and secondary metabolites.</title>
        <authorList>
            <person name="Sorensen T."/>
        </authorList>
    </citation>
    <scope>NUCLEOTIDE SEQUENCE [LARGE SCALE GENOMIC DNA]</scope>
    <source>
        <strain evidence="9 10">CBS 117206</strain>
    </source>
</reference>
<evidence type="ECO:0000313" key="10">
    <source>
        <dbReference type="Proteomes" id="UP001392437"/>
    </source>
</evidence>
<proteinExistence type="inferred from homology"/>
<evidence type="ECO:0000313" key="9">
    <source>
        <dbReference type="EMBL" id="KAK8132381.1"/>
    </source>
</evidence>
<feature type="transmembrane region" description="Helical" evidence="7">
    <location>
        <begin position="210"/>
        <end position="230"/>
    </location>
</feature>
<keyword evidence="3 7" id="KW-0812">Transmembrane</keyword>
<keyword evidence="4 7" id="KW-1133">Transmembrane helix</keyword>
<evidence type="ECO:0000256" key="7">
    <source>
        <dbReference type="SAM" id="Phobius"/>
    </source>
</evidence>
<comment type="caution">
    <text evidence="9">The sequence shown here is derived from an EMBL/GenBank/DDBJ whole genome shotgun (WGS) entry which is preliminary data.</text>
</comment>
<dbReference type="PANTHER" id="PTHR23502:SF68">
    <property type="entry name" value="MULTIDRUG TRANSPORTER, PUTATIVE (AFU_ORTHOLOGUE AFUA_3G01120)-RELATED"/>
    <property type="match status" value="1"/>
</dbReference>
<feature type="transmembrane region" description="Helical" evidence="7">
    <location>
        <begin position="178"/>
        <end position="198"/>
    </location>
</feature>
<dbReference type="InterPro" id="IPR036259">
    <property type="entry name" value="MFS_trans_sf"/>
</dbReference>
<feature type="transmembrane region" description="Helical" evidence="7">
    <location>
        <begin position="489"/>
        <end position="515"/>
    </location>
</feature>
<feature type="transmembrane region" description="Helical" evidence="7">
    <location>
        <begin position="368"/>
        <end position="390"/>
    </location>
</feature>
<dbReference type="SUPFAM" id="SSF103473">
    <property type="entry name" value="MFS general substrate transporter"/>
    <property type="match status" value="1"/>
</dbReference>
<gene>
    <name evidence="9" type="ORF">PG999_000554</name>
</gene>
<feature type="transmembrane region" description="Helical" evidence="7">
    <location>
        <begin position="236"/>
        <end position="255"/>
    </location>
</feature>
<dbReference type="PANTHER" id="PTHR23502">
    <property type="entry name" value="MAJOR FACILITATOR SUPERFAMILY"/>
    <property type="match status" value="1"/>
</dbReference>
<dbReference type="GO" id="GO:0022857">
    <property type="term" value="F:transmembrane transporter activity"/>
    <property type="evidence" value="ECO:0007669"/>
    <property type="project" value="InterPro"/>
</dbReference>
<dbReference type="InterPro" id="IPR020846">
    <property type="entry name" value="MFS_dom"/>
</dbReference>
<dbReference type="Gene3D" id="1.20.1250.20">
    <property type="entry name" value="MFS general substrate transporter like domains"/>
    <property type="match status" value="1"/>
</dbReference>
<evidence type="ECO:0000256" key="4">
    <source>
        <dbReference type="ARBA" id="ARBA00022989"/>
    </source>
</evidence>
<feature type="transmembrane region" description="Helical" evidence="7">
    <location>
        <begin position="142"/>
        <end position="166"/>
    </location>
</feature>
<feature type="transmembrane region" description="Helical" evidence="7">
    <location>
        <begin position="410"/>
        <end position="431"/>
    </location>
</feature>
<feature type="transmembrane region" description="Helical" evidence="7">
    <location>
        <begin position="464"/>
        <end position="483"/>
    </location>
</feature>
<evidence type="ECO:0000259" key="8">
    <source>
        <dbReference type="PROSITE" id="PS50850"/>
    </source>
</evidence>
<feature type="transmembrane region" description="Helical" evidence="7">
    <location>
        <begin position="557"/>
        <end position="577"/>
    </location>
</feature>
<name>A0AAW0RC95_9PEZI</name>
<dbReference type="CDD" id="cd17323">
    <property type="entry name" value="MFS_Tpo1_MDR_like"/>
    <property type="match status" value="1"/>
</dbReference>
<keyword evidence="10" id="KW-1185">Reference proteome</keyword>
<comment type="similarity">
    <text evidence="2">Belongs to the major facilitator superfamily.</text>
</comment>
<feature type="domain" description="Major facilitator superfamily (MFS) profile" evidence="8">
    <location>
        <begin position="144"/>
        <end position="583"/>
    </location>
</feature>
<organism evidence="9 10">
    <name type="scientific">Apiospora kogelbergensis</name>
    <dbReference type="NCBI Taxonomy" id="1337665"/>
    <lineage>
        <taxon>Eukaryota</taxon>
        <taxon>Fungi</taxon>
        <taxon>Dikarya</taxon>
        <taxon>Ascomycota</taxon>
        <taxon>Pezizomycotina</taxon>
        <taxon>Sordariomycetes</taxon>
        <taxon>Xylariomycetidae</taxon>
        <taxon>Amphisphaeriales</taxon>
        <taxon>Apiosporaceae</taxon>
        <taxon>Apiospora</taxon>
    </lineage>
</organism>
<dbReference type="InterPro" id="IPR011701">
    <property type="entry name" value="MFS"/>
</dbReference>
<evidence type="ECO:0000256" key="2">
    <source>
        <dbReference type="ARBA" id="ARBA00008335"/>
    </source>
</evidence>
<dbReference type="FunFam" id="1.20.1250.20:FF:000011">
    <property type="entry name" value="MFS multidrug transporter, putative"/>
    <property type="match status" value="1"/>
</dbReference>
<feature type="region of interest" description="Disordered" evidence="6">
    <location>
        <begin position="1"/>
        <end position="126"/>
    </location>
</feature>
<dbReference type="GO" id="GO:0016020">
    <property type="term" value="C:membrane"/>
    <property type="evidence" value="ECO:0007669"/>
    <property type="project" value="UniProtKB-SubCell"/>
</dbReference>
<feature type="transmembrane region" description="Helical" evidence="7">
    <location>
        <begin position="267"/>
        <end position="293"/>
    </location>
</feature>
<feature type="compositionally biased region" description="Basic and acidic residues" evidence="6">
    <location>
        <begin position="85"/>
        <end position="94"/>
    </location>
</feature>
<evidence type="ECO:0000256" key="3">
    <source>
        <dbReference type="ARBA" id="ARBA00022692"/>
    </source>
</evidence>
<dbReference type="Pfam" id="PF07690">
    <property type="entry name" value="MFS_1"/>
    <property type="match status" value="1"/>
</dbReference>
<dbReference type="EMBL" id="JAQQWP010000001">
    <property type="protein sequence ID" value="KAK8132381.1"/>
    <property type="molecule type" value="Genomic_DNA"/>
</dbReference>
<dbReference type="PROSITE" id="PS50850">
    <property type="entry name" value="MFS"/>
    <property type="match status" value="1"/>
</dbReference>
<keyword evidence="5 7" id="KW-0472">Membrane</keyword>
<evidence type="ECO:0000256" key="6">
    <source>
        <dbReference type="SAM" id="MobiDB-lite"/>
    </source>
</evidence>
<sequence>MAPTGTAEGRENGLVRLERRISRQAADEGHDADIPSGEGYVLDANGERKRRASLAEKRRKSDVENHQRPHTATAATAESHHHHPPEHDAEKGADEESQDRTAGSGSGPGKSTSTADDEDPNVVWWDENDPEHPYNWPRWHTVVNCLLVSIMVFVTPLASAIFAPGVPQLMREFENTSLEIAAFVVSVYILGFAFGPLVMAPLSEIYGRLYVYHANMVGFVIFVVACALAPNMGSLIAFRFISGIFGSCPVTNGSGSIADMVPKEHRAVAMAAFSIGPLMGPIIGPIAGGFLAAAEGWRWNFWLLAIVGAVIGVVNVLVMRESYHPVILERKTARLRQATGNMQLRSKLDIGLSPRDYFARSILRPIKIMLFSPISISTSLFMALTYGYLYLMFTSMTEVFQQYYHFSTSLVGLAFLGLGVGSLSGVAVFSFTSDPYIKKKAAEADALAAETGEPREGLKPEYRLPLLPVGSLILPVGFFMYGWTAEKQVHWIAPIIGTAVIGVANMIIFMCIQLYLVDAFGLYAASAMAANTLVRSLAGAVLPLAGLRMYERLGVGWGNSLLGFIALLLLPMAIVIIRYGEYWRKRFVIHNL</sequence>
<feature type="compositionally biased region" description="Basic and acidic residues" evidence="6">
    <location>
        <begin position="8"/>
        <end position="33"/>
    </location>
</feature>
<feature type="transmembrane region" description="Helical" evidence="7">
    <location>
        <begin position="522"/>
        <end position="545"/>
    </location>
</feature>
<feature type="transmembrane region" description="Helical" evidence="7">
    <location>
        <begin position="299"/>
        <end position="318"/>
    </location>
</feature>